<dbReference type="Proteomes" id="UP000223709">
    <property type="component" value="Chromosome"/>
</dbReference>
<evidence type="ECO:0008006" key="4">
    <source>
        <dbReference type="Google" id="ProtNLM"/>
    </source>
</evidence>
<keyword evidence="1" id="KW-0472">Membrane</keyword>
<evidence type="ECO:0000313" key="2">
    <source>
        <dbReference type="EMBL" id="ATL89037.1"/>
    </source>
</evidence>
<gene>
    <name evidence="2" type="ORF">CRH10_01250</name>
</gene>
<protein>
    <recommendedName>
        <fullName evidence="4">Sporulation integral membrane protein YlbJ</fullName>
    </recommendedName>
</protein>
<evidence type="ECO:0000313" key="3">
    <source>
        <dbReference type="Proteomes" id="UP000223709"/>
    </source>
</evidence>
<evidence type="ECO:0000256" key="1">
    <source>
        <dbReference type="SAM" id="Phobius"/>
    </source>
</evidence>
<organism evidence="2 3">
    <name type="scientific">Faecalibacterium prausnitzii</name>
    <dbReference type="NCBI Taxonomy" id="853"/>
    <lineage>
        <taxon>Bacteria</taxon>
        <taxon>Bacillati</taxon>
        <taxon>Bacillota</taxon>
        <taxon>Clostridia</taxon>
        <taxon>Eubacteriales</taxon>
        <taxon>Oscillospiraceae</taxon>
        <taxon>Faecalibacterium</taxon>
    </lineage>
</organism>
<accession>A0A291T7A6</accession>
<proteinExistence type="predicted"/>
<dbReference type="AlphaFoldDB" id="A0A291T7A6"/>
<feature type="transmembrane region" description="Helical" evidence="1">
    <location>
        <begin position="210"/>
        <end position="235"/>
    </location>
</feature>
<keyword evidence="1" id="KW-0812">Transmembrane</keyword>
<reference evidence="2 3" key="1">
    <citation type="submission" date="2017-10" db="EMBL/GenBank/DDBJ databases">
        <title>Complete Genome Sequence of Faecalibacterium prausnitzii isolated from the gut of healthy adult Indian.</title>
        <authorList>
            <person name="Bag S."/>
            <person name="Ghosh T.S."/>
            <person name="Das B."/>
        </authorList>
    </citation>
    <scope>NUCLEOTIDE SEQUENCE [LARGE SCALE GENOMIC DNA]</scope>
    <source>
        <strain evidence="2 3">Indica</strain>
    </source>
</reference>
<sequence length="369" mass="38674">MNQLFRWDQMGLFLLALAAGILPFAVPEVCAAALREGLTLCSGPLLLSLFPFLVVSRLLVQCPESDLLALPFRLAAWGIGIRTPCAARVLCIGFLGGFAPAASAAAQAVRTGQLTAEEADALLPACICSGPSFVVLTVGQSLLGSAELGVLLFASQITANYLTAALLNRFAGVRSVKPGSAAPASPAPPRLDEILADAAITYCKLCGFILFFRMLAAGAGALLPAGAGTLCSILLEVCSGCDLASRTGRWGSLLCCAALSVQGLSVLLQVRTICPPEMTLRPLYRARMLHLPLSLALFYLLLPGGEADVFSTLPARVFLMRQVPPDCALLVFAVCCMAACTLRSGIRQVEQKQMARNAGGCCINSKTLL</sequence>
<feature type="transmembrane region" description="Helical" evidence="1">
    <location>
        <begin position="289"/>
        <end position="307"/>
    </location>
</feature>
<feature type="transmembrane region" description="Helical" evidence="1">
    <location>
        <begin position="247"/>
        <end position="268"/>
    </location>
</feature>
<dbReference type="EMBL" id="CP023819">
    <property type="protein sequence ID" value="ATL89037.1"/>
    <property type="molecule type" value="Genomic_DNA"/>
</dbReference>
<feature type="transmembrane region" description="Helical" evidence="1">
    <location>
        <begin position="327"/>
        <end position="346"/>
    </location>
</feature>
<keyword evidence="1" id="KW-1133">Transmembrane helix</keyword>
<feature type="transmembrane region" description="Helical" evidence="1">
    <location>
        <begin position="37"/>
        <end position="60"/>
    </location>
</feature>
<name>A0A291T7A6_9FIRM</name>
<dbReference type="RefSeq" id="WP_098922382.1">
    <property type="nucleotide sequence ID" value="NZ_CP023819.1"/>
</dbReference>